<dbReference type="CDD" id="cd12173">
    <property type="entry name" value="PGDH_4"/>
    <property type="match status" value="1"/>
</dbReference>
<dbReference type="InterPro" id="IPR006140">
    <property type="entry name" value="D-isomer_DH_NAD-bd"/>
</dbReference>
<evidence type="ECO:0000256" key="4">
    <source>
        <dbReference type="RuleBase" id="RU003719"/>
    </source>
</evidence>
<name>A0A850PEX8_9PROT</name>
<accession>A0A850PEX8</accession>
<evidence type="ECO:0000259" key="5">
    <source>
        <dbReference type="Pfam" id="PF00389"/>
    </source>
</evidence>
<dbReference type="PANTHER" id="PTHR42789">
    <property type="entry name" value="D-ISOMER SPECIFIC 2-HYDROXYACID DEHYDROGENASE FAMILY PROTEIN (AFU_ORTHOLOGUE AFUA_6G10090)"/>
    <property type="match status" value="1"/>
</dbReference>
<feature type="domain" description="D-isomer specific 2-hydroxyacid dehydrogenase NAD-binding" evidence="6">
    <location>
        <begin position="105"/>
        <end position="283"/>
    </location>
</feature>
<proteinExistence type="inferred from homology"/>
<dbReference type="PANTHER" id="PTHR42789:SF1">
    <property type="entry name" value="D-ISOMER SPECIFIC 2-HYDROXYACID DEHYDROGENASE FAMILY PROTEIN (AFU_ORTHOLOGUE AFUA_6G10090)"/>
    <property type="match status" value="1"/>
</dbReference>
<dbReference type="Gene3D" id="3.40.50.720">
    <property type="entry name" value="NAD(P)-binding Rossmann-like Domain"/>
    <property type="match status" value="2"/>
</dbReference>
<dbReference type="InterPro" id="IPR036291">
    <property type="entry name" value="NAD(P)-bd_dom_sf"/>
</dbReference>
<dbReference type="EMBL" id="JABXXR010000013">
    <property type="protein sequence ID" value="NVN39641.1"/>
    <property type="molecule type" value="Genomic_DNA"/>
</dbReference>
<evidence type="ECO:0000256" key="2">
    <source>
        <dbReference type="ARBA" id="ARBA00023002"/>
    </source>
</evidence>
<keyword evidence="3" id="KW-0520">NAD</keyword>
<organism evidence="7 8">
    <name type="scientific">Ameyamaea chiangmaiensis</name>
    <dbReference type="NCBI Taxonomy" id="442969"/>
    <lineage>
        <taxon>Bacteria</taxon>
        <taxon>Pseudomonadati</taxon>
        <taxon>Pseudomonadota</taxon>
        <taxon>Alphaproteobacteria</taxon>
        <taxon>Acetobacterales</taxon>
        <taxon>Acetobacteraceae</taxon>
        <taxon>Ameyamaea</taxon>
    </lineage>
</organism>
<dbReference type="InterPro" id="IPR006139">
    <property type="entry name" value="D-isomer_2_OHA_DH_cat_dom"/>
</dbReference>
<dbReference type="InterPro" id="IPR029753">
    <property type="entry name" value="D-isomer_DH_CS"/>
</dbReference>
<keyword evidence="8" id="KW-1185">Reference proteome</keyword>
<sequence length="315" mass="33218">MADCFVVQPIHPAGVDLLRAAGHDVRFASSPDMAVVAREIGDARAVITRDAGMDARAIGAARDLGHIASHGVGVNRVDLIAARARQIMVTNTPQTNVRSVAEHTIGLMFALARRTLDADAAVRAGDWGFRYQPGLHELHGKTLGLVGFGTIARAVASMARHGLGMTVLAWSPRTPEAVFEADGVARVPDLPDLLQRSDVVSLHRPLRADTITMIDDAALRVLRPGALLINTGRGGLIDVSALGRALADGRVGAAALDVFTTEPPAPDDPVLSLPRTILTPHIGGTTEEAMRATSCLCARQVIDRLAGRTPDHVVA</sequence>
<dbReference type="Pfam" id="PF00389">
    <property type="entry name" value="2-Hacid_dh"/>
    <property type="match status" value="1"/>
</dbReference>
<evidence type="ECO:0000256" key="3">
    <source>
        <dbReference type="ARBA" id="ARBA00023027"/>
    </source>
</evidence>
<reference evidence="7 8" key="1">
    <citation type="submission" date="2020-06" db="EMBL/GenBank/DDBJ databases">
        <title>Description of novel acetic acid bacteria.</title>
        <authorList>
            <person name="Sombolestani A."/>
        </authorList>
    </citation>
    <scope>NUCLEOTIDE SEQUENCE [LARGE SCALE GENOMIC DNA]</scope>
    <source>
        <strain evidence="7 8">LMG 27010</strain>
    </source>
</reference>
<evidence type="ECO:0000313" key="7">
    <source>
        <dbReference type="EMBL" id="NVN39641.1"/>
    </source>
</evidence>
<comment type="similarity">
    <text evidence="1 4">Belongs to the D-isomer specific 2-hydroxyacid dehydrogenase family.</text>
</comment>
<dbReference type="GO" id="GO:0006564">
    <property type="term" value="P:L-serine biosynthetic process"/>
    <property type="evidence" value="ECO:0007669"/>
    <property type="project" value="UniProtKB-ARBA"/>
</dbReference>
<dbReference type="Pfam" id="PF02826">
    <property type="entry name" value="2-Hacid_dh_C"/>
    <property type="match status" value="1"/>
</dbReference>
<dbReference type="InterPro" id="IPR050857">
    <property type="entry name" value="D-2-hydroxyacid_DH"/>
</dbReference>
<dbReference type="PROSITE" id="PS00670">
    <property type="entry name" value="D_2_HYDROXYACID_DH_2"/>
    <property type="match status" value="1"/>
</dbReference>
<dbReference type="RefSeq" id="WP_176612628.1">
    <property type="nucleotide sequence ID" value="NZ_JABXXR010000013.1"/>
</dbReference>
<evidence type="ECO:0000313" key="8">
    <source>
        <dbReference type="Proteomes" id="UP000585665"/>
    </source>
</evidence>
<keyword evidence="2 4" id="KW-0560">Oxidoreductase</keyword>
<evidence type="ECO:0000259" key="6">
    <source>
        <dbReference type="Pfam" id="PF02826"/>
    </source>
</evidence>
<gene>
    <name evidence="7" type="ORF">HUK82_03545</name>
</gene>
<dbReference type="AlphaFoldDB" id="A0A850PEX8"/>
<dbReference type="FunFam" id="3.40.50.720:FF:000041">
    <property type="entry name" value="D-3-phosphoglycerate dehydrogenase"/>
    <property type="match status" value="1"/>
</dbReference>
<dbReference type="GO" id="GO:0051287">
    <property type="term" value="F:NAD binding"/>
    <property type="evidence" value="ECO:0007669"/>
    <property type="project" value="InterPro"/>
</dbReference>
<evidence type="ECO:0000256" key="1">
    <source>
        <dbReference type="ARBA" id="ARBA00005854"/>
    </source>
</evidence>
<dbReference type="SUPFAM" id="SSF52283">
    <property type="entry name" value="Formate/glycerate dehydrogenase catalytic domain-like"/>
    <property type="match status" value="1"/>
</dbReference>
<feature type="domain" description="D-isomer specific 2-hydroxyacid dehydrogenase catalytic" evidence="5">
    <location>
        <begin position="5"/>
        <end position="314"/>
    </location>
</feature>
<protein>
    <submittedName>
        <fullName evidence="7">Hydroxyacid dehydrogenase</fullName>
    </submittedName>
</protein>
<dbReference type="Proteomes" id="UP000585665">
    <property type="component" value="Unassembled WGS sequence"/>
</dbReference>
<dbReference type="SUPFAM" id="SSF51735">
    <property type="entry name" value="NAD(P)-binding Rossmann-fold domains"/>
    <property type="match status" value="1"/>
</dbReference>
<dbReference type="GO" id="GO:0004617">
    <property type="term" value="F:phosphoglycerate dehydrogenase activity"/>
    <property type="evidence" value="ECO:0007669"/>
    <property type="project" value="UniProtKB-ARBA"/>
</dbReference>
<dbReference type="GO" id="GO:0047545">
    <property type="term" value="F:(S)-2-hydroxyglutarate dehydrogenase activity"/>
    <property type="evidence" value="ECO:0007669"/>
    <property type="project" value="UniProtKB-ARBA"/>
</dbReference>
<comment type="caution">
    <text evidence="7">The sequence shown here is derived from an EMBL/GenBank/DDBJ whole genome shotgun (WGS) entry which is preliminary data.</text>
</comment>
<dbReference type="PROSITE" id="PS00671">
    <property type="entry name" value="D_2_HYDROXYACID_DH_3"/>
    <property type="match status" value="1"/>
</dbReference>